<comment type="subcellular location">
    <subcellularLocation>
        <location evidence="1">Cell membrane</location>
        <topology evidence="1">Multi-pass membrane protein</topology>
    </subcellularLocation>
</comment>
<evidence type="ECO:0000259" key="7">
    <source>
        <dbReference type="Pfam" id="PF00892"/>
    </source>
</evidence>
<dbReference type="SUPFAM" id="SSF103481">
    <property type="entry name" value="Multidrug resistance efflux transporter EmrE"/>
    <property type="match status" value="2"/>
</dbReference>
<keyword evidence="9" id="KW-1185">Reference proteome</keyword>
<name>A0ABU9T6H7_9HYPH</name>
<dbReference type="Proteomes" id="UP001477870">
    <property type="component" value="Unassembled WGS sequence"/>
</dbReference>
<proteinExistence type="predicted"/>
<dbReference type="PANTHER" id="PTHR42920:SF11">
    <property type="entry name" value="INNER MEMBRANE PROTEIN YTFF"/>
    <property type="match status" value="1"/>
</dbReference>
<keyword evidence="4 6" id="KW-1133">Transmembrane helix</keyword>
<feature type="transmembrane region" description="Helical" evidence="6">
    <location>
        <begin position="124"/>
        <end position="144"/>
    </location>
</feature>
<evidence type="ECO:0000256" key="3">
    <source>
        <dbReference type="ARBA" id="ARBA00022692"/>
    </source>
</evidence>
<feature type="transmembrane region" description="Helical" evidence="6">
    <location>
        <begin position="185"/>
        <end position="203"/>
    </location>
</feature>
<feature type="transmembrane region" description="Helical" evidence="6">
    <location>
        <begin position="248"/>
        <end position="267"/>
    </location>
</feature>
<keyword evidence="2" id="KW-1003">Cell membrane</keyword>
<feature type="transmembrane region" description="Helical" evidence="6">
    <location>
        <begin position="215"/>
        <end position="236"/>
    </location>
</feature>
<keyword evidence="5 6" id="KW-0472">Membrane</keyword>
<dbReference type="InterPro" id="IPR037185">
    <property type="entry name" value="EmrE-like"/>
</dbReference>
<organism evidence="8 9">
    <name type="scientific">Ahrensia kielensis</name>
    <dbReference type="NCBI Taxonomy" id="76980"/>
    <lineage>
        <taxon>Bacteria</taxon>
        <taxon>Pseudomonadati</taxon>
        <taxon>Pseudomonadota</taxon>
        <taxon>Alphaproteobacteria</taxon>
        <taxon>Hyphomicrobiales</taxon>
        <taxon>Ahrensiaceae</taxon>
        <taxon>Ahrensia</taxon>
    </lineage>
</organism>
<evidence type="ECO:0000313" key="8">
    <source>
        <dbReference type="EMBL" id="MEM5501717.1"/>
    </source>
</evidence>
<dbReference type="Pfam" id="PF00892">
    <property type="entry name" value="EamA"/>
    <property type="match status" value="2"/>
</dbReference>
<dbReference type="InterPro" id="IPR000620">
    <property type="entry name" value="EamA_dom"/>
</dbReference>
<protein>
    <submittedName>
        <fullName evidence="8">DMT family transporter</fullName>
    </submittedName>
</protein>
<evidence type="ECO:0000313" key="9">
    <source>
        <dbReference type="Proteomes" id="UP001477870"/>
    </source>
</evidence>
<evidence type="ECO:0000256" key="6">
    <source>
        <dbReference type="SAM" id="Phobius"/>
    </source>
</evidence>
<gene>
    <name evidence="8" type="ORF">WNY59_08955</name>
</gene>
<evidence type="ECO:0000256" key="1">
    <source>
        <dbReference type="ARBA" id="ARBA00004651"/>
    </source>
</evidence>
<feature type="transmembrane region" description="Helical" evidence="6">
    <location>
        <begin position="70"/>
        <end position="90"/>
    </location>
</feature>
<evidence type="ECO:0000256" key="5">
    <source>
        <dbReference type="ARBA" id="ARBA00023136"/>
    </source>
</evidence>
<sequence>MQNNKNAYIFLFLTTLFWGGNAVAGKLAVGHVSPMMLTSIRWGVAVTLLLLIGGKQFWQDRAIIKPHLPLLFIYGGLGFAVFNVTMYSALNHTSAINVAIEQAAVPAVIFIGNFILFRMRVSALQIFGFSLSLIGVAVVASHGSLERLAALEINKGDMFMGIGVLAYAAYSVILRYKPDLHWKSLMTTMAIAAFIVSLPFAYLELQGPNAILPDAQGWAIGFYTAIFPAIIAQVLWIKGIDLIGANRAGVFINLVPIIGTILAVIILGEVFGLYHGIAMALVVGGIWIAESSGRKAHRNAPDVPR</sequence>
<accession>A0ABU9T6H7</accession>
<dbReference type="RefSeq" id="WP_342848166.1">
    <property type="nucleotide sequence ID" value="NZ_JBBMQO010000004.1"/>
</dbReference>
<dbReference type="EMBL" id="JBBMQO010000004">
    <property type="protein sequence ID" value="MEM5501717.1"/>
    <property type="molecule type" value="Genomic_DNA"/>
</dbReference>
<feature type="domain" description="EamA" evidence="7">
    <location>
        <begin position="155"/>
        <end position="288"/>
    </location>
</feature>
<reference evidence="8 9" key="1">
    <citation type="submission" date="2024-03" db="EMBL/GenBank/DDBJ databases">
        <title>Community enrichment and isolation of bacterial strains for fucoidan degradation.</title>
        <authorList>
            <person name="Sichert A."/>
        </authorList>
    </citation>
    <scope>NUCLEOTIDE SEQUENCE [LARGE SCALE GENOMIC DNA]</scope>
    <source>
        <strain evidence="8 9">AS62</strain>
    </source>
</reference>
<feature type="transmembrane region" description="Helical" evidence="6">
    <location>
        <begin position="40"/>
        <end position="58"/>
    </location>
</feature>
<evidence type="ECO:0000256" key="2">
    <source>
        <dbReference type="ARBA" id="ARBA00022475"/>
    </source>
</evidence>
<feature type="domain" description="EamA" evidence="7">
    <location>
        <begin position="7"/>
        <end position="139"/>
    </location>
</feature>
<comment type="caution">
    <text evidence="8">The sequence shown here is derived from an EMBL/GenBank/DDBJ whole genome shotgun (WGS) entry which is preliminary data.</text>
</comment>
<feature type="transmembrane region" description="Helical" evidence="6">
    <location>
        <begin position="96"/>
        <end position="117"/>
    </location>
</feature>
<keyword evidence="3 6" id="KW-0812">Transmembrane</keyword>
<dbReference type="InterPro" id="IPR051258">
    <property type="entry name" value="Diverse_Substrate_Transporter"/>
</dbReference>
<feature type="transmembrane region" description="Helical" evidence="6">
    <location>
        <begin position="273"/>
        <end position="289"/>
    </location>
</feature>
<feature type="transmembrane region" description="Helical" evidence="6">
    <location>
        <begin position="156"/>
        <end position="173"/>
    </location>
</feature>
<evidence type="ECO:0000256" key="4">
    <source>
        <dbReference type="ARBA" id="ARBA00022989"/>
    </source>
</evidence>
<dbReference type="PANTHER" id="PTHR42920">
    <property type="entry name" value="OS03G0707200 PROTEIN-RELATED"/>
    <property type="match status" value="1"/>
</dbReference>